<organism evidence="2 3">
    <name type="scientific">Rhinolophus ferrumequinum</name>
    <name type="common">Greater horseshoe bat</name>
    <dbReference type="NCBI Taxonomy" id="59479"/>
    <lineage>
        <taxon>Eukaryota</taxon>
        <taxon>Metazoa</taxon>
        <taxon>Chordata</taxon>
        <taxon>Craniata</taxon>
        <taxon>Vertebrata</taxon>
        <taxon>Euteleostomi</taxon>
        <taxon>Mammalia</taxon>
        <taxon>Eutheria</taxon>
        <taxon>Laurasiatheria</taxon>
        <taxon>Chiroptera</taxon>
        <taxon>Yinpterochiroptera</taxon>
        <taxon>Rhinolophoidea</taxon>
        <taxon>Rhinolophidae</taxon>
        <taxon>Rhinolophinae</taxon>
        <taxon>Rhinolophus</taxon>
    </lineage>
</organism>
<dbReference type="AlphaFoldDB" id="A0A7J7TG67"/>
<proteinExistence type="predicted"/>
<gene>
    <name evidence="2" type="ORF">mRhiFer1_015798</name>
</gene>
<feature type="transmembrane region" description="Helical" evidence="1">
    <location>
        <begin position="26"/>
        <end position="49"/>
    </location>
</feature>
<evidence type="ECO:0000256" key="1">
    <source>
        <dbReference type="SAM" id="Phobius"/>
    </source>
</evidence>
<keyword evidence="1" id="KW-0472">Membrane</keyword>
<comment type="caution">
    <text evidence="2">The sequence shown here is derived from an EMBL/GenBank/DDBJ whole genome shotgun (WGS) entry which is preliminary data.</text>
</comment>
<dbReference type="Proteomes" id="UP000585614">
    <property type="component" value="Unassembled WGS sequence"/>
</dbReference>
<protein>
    <submittedName>
        <fullName evidence="2">Small integral membrane protein 6</fullName>
    </submittedName>
</protein>
<accession>A0A7J7TG67</accession>
<name>A0A7J7TG67_RHIFE</name>
<keyword evidence="1" id="KW-0812">Transmembrane</keyword>
<reference evidence="2 3" key="1">
    <citation type="journal article" date="2020" name="Nature">
        <title>Six reference-quality genomes reveal evolution of bat adaptations.</title>
        <authorList>
            <person name="Jebb D."/>
            <person name="Huang Z."/>
            <person name="Pippel M."/>
            <person name="Hughes G.M."/>
            <person name="Lavrichenko K."/>
            <person name="Devanna P."/>
            <person name="Winkler S."/>
            <person name="Jermiin L.S."/>
            <person name="Skirmuntt E.C."/>
            <person name="Katzourakis A."/>
            <person name="Burkitt-Gray L."/>
            <person name="Ray D.A."/>
            <person name="Sullivan K.A.M."/>
            <person name="Roscito J.G."/>
            <person name="Kirilenko B.M."/>
            <person name="Davalos L.M."/>
            <person name="Corthals A.P."/>
            <person name="Power M.L."/>
            <person name="Jones G."/>
            <person name="Ransome R.D."/>
            <person name="Dechmann D.K.N."/>
            <person name="Locatelli A.G."/>
            <person name="Puechmaille S.J."/>
            <person name="Fedrigo O."/>
            <person name="Jarvis E.D."/>
            <person name="Hiller M."/>
            <person name="Vernes S.C."/>
            <person name="Myers E.W."/>
            <person name="Teeling E.C."/>
        </authorList>
    </citation>
    <scope>NUCLEOTIDE SEQUENCE [LARGE SCALE GENOMIC DNA]</scope>
    <source>
        <strain evidence="2">MRhiFer1</strain>
        <tissue evidence="2">Lung</tissue>
    </source>
</reference>
<evidence type="ECO:0000313" key="3">
    <source>
        <dbReference type="Proteomes" id="UP000585614"/>
    </source>
</evidence>
<sequence>MDTLITKQRHIWNDEFWENPWDQGSLAVIGLFITMTLFLILFATIFGLYSPLERRNQYEES</sequence>
<dbReference type="EMBL" id="JACAGC010000020">
    <property type="protein sequence ID" value="KAF6299754.1"/>
    <property type="molecule type" value="Genomic_DNA"/>
</dbReference>
<keyword evidence="1" id="KW-1133">Transmembrane helix</keyword>
<evidence type="ECO:0000313" key="2">
    <source>
        <dbReference type="EMBL" id="KAF6299754.1"/>
    </source>
</evidence>